<keyword evidence="2" id="KW-1185">Reference proteome</keyword>
<name>A0AAV4LSL7_BABCB</name>
<organism evidence="1 2">
    <name type="scientific">Babesia caballi</name>
    <dbReference type="NCBI Taxonomy" id="5871"/>
    <lineage>
        <taxon>Eukaryota</taxon>
        <taxon>Sar</taxon>
        <taxon>Alveolata</taxon>
        <taxon>Apicomplexa</taxon>
        <taxon>Aconoidasida</taxon>
        <taxon>Piroplasmida</taxon>
        <taxon>Babesiidae</taxon>
        <taxon>Babesia</taxon>
    </lineage>
</organism>
<keyword evidence="1" id="KW-0966">Cell projection</keyword>
<reference evidence="1 2" key="1">
    <citation type="submission" date="2021-06" db="EMBL/GenBank/DDBJ databases">
        <title>Genome sequence of Babesia caballi.</title>
        <authorList>
            <person name="Yamagishi J."/>
            <person name="Kidaka T."/>
            <person name="Ochi A."/>
        </authorList>
    </citation>
    <scope>NUCLEOTIDE SEQUENCE [LARGE SCALE GENOMIC DNA]</scope>
    <source>
        <strain evidence="1">USDA-D6B2</strain>
    </source>
</reference>
<dbReference type="Proteomes" id="UP001497744">
    <property type="component" value="Unassembled WGS sequence"/>
</dbReference>
<protein>
    <submittedName>
        <fullName evidence="1">Flagellar assembly protein FliH</fullName>
    </submittedName>
</protein>
<evidence type="ECO:0000313" key="2">
    <source>
        <dbReference type="Proteomes" id="UP001497744"/>
    </source>
</evidence>
<accession>A0AAV4LSL7</accession>
<keyword evidence="1" id="KW-0969">Cilium</keyword>
<dbReference type="AlphaFoldDB" id="A0AAV4LSL7"/>
<sequence>MRRHVGGCDARASDFPSGISTASFIPDELLKSPGQLGNETITRTSVQSLNYLPDLCTKIGIRLSNFFEKFLNFLGEGIGTIPTTAPILARHPQDPVNGLLQVGRAVKRKVDRGG</sequence>
<comment type="caution">
    <text evidence="1">The sequence shown here is derived from an EMBL/GenBank/DDBJ whole genome shotgun (WGS) entry which is preliminary data.</text>
</comment>
<dbReference type="RefSeq" id="XP_067715063.1">
    <property type="nucleotide sequence ID" value="XM_067858962.1"/>
</dbReference>
<dbReference type="EMBL" id="BPLF01000002">
    <property type="protein sequence ID" value="GIX62994.1"/>
    <property type="molecule type" value="Genomic_DNA"/>
</dbReference>
<gene>
    <name evidence="1" type="ORF">BcabD6B2_24290</name>
</gene>
<proteinExistence type="predicted"/>
<evidence type="ECO:0000313" key="1">
    <source>
        <dbReference type="EMBL" id="GIX62994.1"/>
    </source>
</evidence>
<keyword evidence="1" id="KW-0282">Flagellum</keyword>
<dbReference type="GeneID" id="94194475"/>